<evidence type="ECO:0000256" key="11">
    <source>
        <dbReference type="ARBA" id="ARBA00031393"/>
    </source>
</evidence>
<feature type="binding site" evidence="13">
    <location>
        <begin position="43"/>
        <end position="50"/>
    </location>
    <ligand>
        <name>ATP</name>
        <dbReference type="ChEBI" id="CHEBI:30616"/>
    </ligand>
</feature>
<dbReference type="InterPro" id="IPR002891">
    <property type="entry name" value="APS"/>
</dbReference>
<evidence type="ECO:0000313" key="17">
    <source>
        <dbReference type="Proteomes" id="UP001623041"/>
    </source>
</evidence>
<proteinExistence type="inferred from homology"/>
<dbReference type="InterPro" id="IPR059117">
    <property type="entry name" value="APS_kinase_dom"/>
</dbReference>
<comment type="pathway">
    <text evidence="3 13 14">Sulfur metabolism; hydrogen sulfide biosynthesis; sulfite from sulfate: step 2/3.</text>
</comment>
<evidence type="ECO:0000256" key="10">
    <source>
        <dbReference type="ARBA" id="ARBA00029724"/>
    </source>
</evidence>
<dbReference type="RefSeq" id="WP_406583240.1">
    <property type="nucleotide sequence ID" value="NZ_JBJHQH010000027.1"/>
</dbReference>
<comment type="caution">
    <text evidence="16">The sequence shown here is derived from an EMBL/GenBank/DDBJ whole genome shotgun (WGS) entry which is preliminary data.</text>
</comment>
<dbReference type="Proteomes" id="UP001623041">
    <property type="component" value="Unassembled WGS sequence"/>
</dbReference>
<name>A0ABW8RQR4_9BACI</name>
<feature type="domain" description="APS kinase" evidence="15">
    <location>
        <begin position="35"/>
        <end position="184"/>
    </location>
</feature>
<dbReference type="GO" id="GO:0004020">
    <property type="term" value="F:adenylylsulfate kinase activity"/>
    <property type="evidence" value="ECO:0007669"/>
    <property type="project" value="UniProtKB-EC"/>
</dbReference>
<dbReference type="PANTHER" id="PTHR11055">
    <property type="entry name" value="BIFUNCTIONAL 3'-PHOSPHOADENOSINE 5'-PHOSPHOSULFATE SYNTHASE"/>
    <property type="match status" value="1"/>
</dbReference>
<dbReference type="SUPFAM" id="SSF52540">
    <property type="entry name" value="P-loop containing nucleoside triphosphate hydrolases"/>
    <property type="match status" value="1"/>
</dbReference>
<feature type="active site" description="Phosphoserine intermediate" evidence="13">
    <location>
        <position position="117"/>
    </location>
</feature>
<comment type="similarity">
    <text evidence="4 13 14">Belongs to the APS kinase family.</text>
</comment>
<evidence type="ECO:0000256" key="4">
    <source>
        <dbReference type="ARBA" id="ARBA00007008"/>
    </source>
</evidence>
<evidence type="ECO:0000256" key="3">
    <source>
        <dbReference type="ARBA" id="ARBA00004806"/>
    </source>
</evidence>
<dbReference type="EMBL" id="JBJHQH010000027">
    <property type="protein sequence ID" value="MFK9094769.1"/>
    <property type="molecule type" value="Genomic_DNA"/>
</dbReference>
<dbReference type="Gene3D" id="3.40.50.300">
    <property type="entry name" value="P-loop containing nucleotide triphosphate hydrolases"/>
    <property type="match status" value="1"/>
</dbReference>
<evidence type="ECO:0000256" key="2">
    <source>
        <dbReference type="ARBA" id="ARBA00002632"/>
    </source>
</evidence>
<dbReference type="InterPro" id="IPR027417">
    <property type="entry name" value="P-loop_NTPase"/>
</dbReference>
<dbReference type="NCBIfam" id="TIGR00455">
    <property type="entry name" value="apsK"/>
    <property type="match status" value="1"/>
</dbReference>
<keyword evidence="13" id="KW-0597">Phosphoprotein</keyword>
<keyword evidence="6 13" id="KW-0808">Transferase</keyword>
<keyword evidence="9 13" id="KW-0067">ATP-binding</keyword>
<keyword evidence="8 13" id="KW-0418">Kinase</keyword>
<dbReference type="PANTHER" id="PTHR11055:SF1">
    <property type="entry name" value="PAPS SYNTHETASE, ISOFORM D"/>
    <property type="match status" value="1"/>
</dbReference>
<evidence type="ECO:0000256" key="14">
    <source>
        <dbReference type="RuleBase" id="RU004347"/>
    </source>
</evidence>
<dbReference type="CDD" id="cd02027">
    <property type="entry name" value="APSK"/>
    <property type="match status" value="1"/>
</dbReference>
<evidence type="ECO:0000256" key="6">
    <source>
        <dbReference type="ARBA" id="ARBA00022679"/>
    </source>
</evidence>
<evidence type="ECO:0000256" key="12">
    <source>
        <dbReference type="ARBA" id="ARBA00031464"/>
    </source>
</evidence>
<evidence type="ECO:0000256" key="8">
    <source>
        <dbReference type="ARBA" id="ARBA00022777"/>
    </source>
</evidence>
<keyword evidence="17" id="KW-1185">Reference proteome</keyword>
<evidence type="ECO:0000259" key="15">
    <source>
        <dbReference type="Pfam" id="PF01583"/>
    </source>
</evidence>
<evidence type="ECO:0000256" key="1">
    <source>
        <dbReference type="ARBA" id="ARBA00001823"/>
    </source>
</evidence>
<keyword evidence="7 13" id="KW-0547">Nucleotide-binding</keyword>
<evidence type="ECO:0000256" key="7">
    <source>
        <dbReference type="ARBA" id="ARBA00022741"/>
    </source>
</evidence>
<dbReference type="NCBIfam" id="NF003013">
    <property type="entry name" value="PRK03846.1"/>
    <property type="match status" value="1"/>
</dbReference>
<sequence>MKWVEENQAESKPVDVVWQKTKVEKIDRNNLNGHKSFILWFTGFSGAGKSTLAVEIEKELFQRGIRCFLLDGDNIRHGLNKNLSFNPEDRTENIRRIGEVSKLFVEAGQIAIAASISPYIADRAMVRSLVSDGDFIEVYVKCSIEECERRDPKGLYKKSRAGEIKSFTGITAPYEPPVNAEITIETDKLSIRAGVEVILQYLQGNGYLSGPRTVDADGSVDYD</sequence>
<protein>
    <recommendedName>
        <fullName evidence="5 13">Adenylyl-sulfate kinase</fullName>
        <ecNumber evidence="5 13">2.7.1.25</ecNumber>
    </recommendedName>
    <alternativeName>
        <fullName evidence="11 13">APS kinase</fullName>
    </alternativeName>
    <alternativeName>
        <fullName evidence="12 13">ATP adenosine-5'-phosphosulfate 3'-phosphotransferase</fullName>
    </alternativeName>
    <alternativeName>
        <fullName evidence="10 13">Adenosine-5'-phosphosulfate kinase</fullName>
    </alternativeName>
</protein>
<comment type="function">
    <text evidence="2 13 14">Catalyzes the synthesis of activated sulfate.</text>
</comment>
<gene>
    <name evidence="13 16" type="primary">cysC</name>
    <name evidence="16" type="ORF">ACJEBI_25250</name>
</gene>
<evidence type="ECO:0000256" key="13">
    <source>
        <dbReference type="HAMAP-Rule" id="MF_00065"/>
    </source>
</evidence>
<comment type="catalytic activity">
    <reaction evidence="1 13 14">
        <text>adenosine 5'-phosphosulfate + ATP = 3'-phosphoadenylyl sulfate + ADP + H(+)</text>
        <dbReference type="Rhea" id="RHEA:24152"/>
        <dbReference type="ChEBI" id="CHEBI:15378"/>
        <dbReference type="ChEBI" id="CHEBI:30616"/>
        <dbReference type="ChEBI" id="CHEBI:58243"/>
        <dbReference type="ChEBI" id="CHEBI:58339"/>
        <dbReference type="ChEBI" id="CHEBI:456216"/>
        <dbReference type="EC" id="2.7.1.25"/>
    </reaction>
</comment>
<reference evidence="16 17" key="1">
    <citation type="submission" date="2024-11" db="EMBL/GenBank/DDBJ databases">
        <authorList>
            <person name="Lucas J.A."/>
        </authorList>
    </citation>
    <scope>NUCLEOTIDE SEQUENCE [LARGE SCALE GENOMIC DNA]</scope>
    <source>
        <strain evidence="16 17">Z 5.4</strain>
    </source>
</reference>
<evidence type="ECO:0000256" key="5">
    <source>
        <dbReference type="ARBA" id="ARBA00012121"/>
    </source>
</evidence>
<dbReference type="EC" id="2.7.1.25" evidence="5 13"/>
<dbReference type="HAMAP" id="MF_00065">
    <property type="entry name" value="Adenylyl_sulf_kinase"/>
    <property type="match status" value="1"/>
</dbReference>
<organism evidence="16 17">
    <name type="scientific">Bacillus salipaludis</name>
    <dbReference type="NCBI Taxonomy" id="2547811"/>
    <lineage>
        <taxon>Bacteria</taxon>
        <taxon>Bacillati</taxon>
        <taxon>Bacillota</taxon>
        <taxon>Bacilli</taxon>
        <taxon>Bacillales</taxon>
        <taxon>Bacillaceae</taxon>
        <taxon>Bacillus</taxon>
    </lineage>
</organism>
<dbReference type="Pfam" id="PF01583">
    <property type="entry name" value="APS_kinase"/>
    <property type="match status" value="1"/>
</dbReference>
<evidence type="ECO:0000313" key="16">
    <source>
        <dbReference type="EMBL" id="MFK9094769.1"/>
    </source>
</evidence>
<accession>A0ABW8RQR4</accession>
<evidence type="ECO:0000256" key="9">
    <source>
        <dbReference type="ARBA" id="ARBA00022840"/>
    </source>
</evidence>